<protein>
    <recommendedName>
        <fullName evidence="4">protein disulfide-isomerase</fullName>
        <ecNumber evidence="4">5.3.4.1</ecNumber>
    </recommendedName>
</protein>
<dbReference type="GO" id="GO:0003756">
    <property type="term" value="F:protein disulfide isomerase activity"/>
    <property type="evidence" value="ECO:0007669"/>
    <property type="project" value="UniProtKB-EC"/>
</dbReference>
<evidence type="ECO:0000256" key="3">
    <source>
        <dbReference type="ARBA" id="ARBA00006347"/>
    </source>
</evidence>
<comment type="similarity">
    <text evidence="3">Belongs to the protein disulfide isomerase family.</text>
</comment>
<sequence length="514" mass="56359">MKFSIKLLAALAGIVCTAAAVDENPAVASADSAVVKLTSDKFSAFLKENDLVLAEFFAPWCGHCKHLGPEFSSAADRLLDKNIRLAQIDCTVEKDLCQNHGIKGYPTLKVFKGPDAEPVDYSGQRTADSIYSYMLKQSLPPVSVIADAADLTDSIEEAVEPIVLQIQPKGAKASEANTSFYELAGTLREQFTFIVTSSDEYIKKYAGDSSEPVFAIFRADSSEPSIFKGEVSDLTHLTEFIEIETKPLFGEIDGSSFQVYMGAKLPLAYYFWTDKAGRDAVESIILPLAKKYRGVINFVGLEAAKFGPHAKNLNMQESYPLFAIHDIESNKKYGISQEKELNNKDITKFVESFVAGEAEPIVKSEDVPEEQAEAVYHLVGKEHQAITLDESKDVLVKYYAPWCGHCKRLAPTYEELAAVYKDAGEDRVVIAKLDHTLNDVPVEISGYPTLVLYPANDKTNPITFEGARSIEGLSEFIKDKGSFGIDALKLQAENTAAGNATEEAVKEADGHDEL</sequence>
<feature type="domain" description="Thioredoxin" evidence="13">
    <location>
        <begin position="18"/>
        <end position="140"/>
    </location>
</feature>
<keyword evidence="7" id="KW-0256">Endoplasmic reticulum</keyword>
<name>W6MT59_9ASCO</name>
<accession>W6MT59</accession>
<keyword evidence="10 11" id="KW-0676">Redox-active center</keyword>
<dbReference type="FunFam" id="3.40.30.10:FF:000017">
    <property type="entry name" value="Protein disulfide-isomerase A4"/>
    <property type="match status" value="1"/>
</dbReference>
<reference evidence="14" key="1">
    <citation type="submission" date="2013-12" db="EMBL/GenBank/DDBJ databases">
        <authorList>
            <person name="Genoscope - CEA"/>
        </authorList>
    </citation>
    <scope>NUCLEOTIDE SEQUENCE</scope>
    <source>
        <strain evidence="14">CBS 1993</strain>
    </source>
</reference>
<evidence type="ECO:0000256" key="6">
    <source>
        <dbReference type="ARBA" id="ARBA00022737"/>
    </source>
</evidence>
<reference evidence="14" key="2">
    <citation type="submission" date="2014-02" db="EMBL/GenBank/DDBJ databases">
        <title>Complete DNA sequence of /Kuraishia capsulata/ illustrates novel genomic features among budding yeasts (/Saccharomycotina/).</title>
        <authorList>
            <person name="Morales L."/>
            <person name="Noel B."/>
            <person name="Porcel B."/>
            <person name="Marcet-Houben M."/>
            <person name="Hullo M-F."/>
            <person name="Sacerdot C."/>
            <person name="Tekaia F."/>
            <person name="Leh-Louis V."/>
            <person name="Despons L."/>
            <person name="Khanna V."/>
            <person name="Aury J-M."/>
            <person name="Barbe V."/>
            <person name="Couloux A."/>
            <person name="Labadie K."/>
            <person name="Pelletier E."/>
            <person name="Souciet J-L."/>
            <person name="Boekhout T."/>
            <person name="Gabaldon T."/>
            <person name="Wincker P."/>
            <person name="Dujon B."/>
        </authorList>
    </citation>
    <scope>NUCLEOTIDE SEQUENCE</scope>
    <source>
        <strain evidence="14">CBS 1993</strain>
    </source>
</reference>
<feature type="disulfide bond" description="Redox-active" evidence="11">
    <location>
        <begin position="403"/>
        <end position="406"/>
    </location>
</feature>
<dbReference type="InterPro" id="IPR005792">
    <property type="entry name" value="Prot_disulphide_isomerase"/>
</dbReference>
<dbReference type="EMBL" id="HG793131">
    <property type="protein sequence ID" value="CDK29929.1"/>
    <property type="molecule type" value="Genomic_DNA"/>
</dbReference>
<dbReference type="EC" id="5.3.4.1" evidence="4"/>
<evidence type="ECO:0000313" key="14">
    <source>
        <dbReference type="EMBL" id="CDK29929.1"/>
    </source>
</evidence>
<dbReference type="CDD" id="cd02982">
    <property type="entry name" value="PDI_b'_family"/>
    <property type="match status" value="1"/>
</dbReference>
<dbReference type="Pfam" id="PF00085">
    <property type="entry name" value="Thioredoxin"/>
    <property type="match status" value="2"/>
</dbReference>
<evidence type="ECO:0000256" key="1">
    <source>
        <dbReference type="ARBA" id="ARBA00001182"/>
    </source>
</evidence>
<dbReference type="HOGENOM" id="CLU_025879_5_0_1"/>
<feature type="disulfide bond" description="Redox-active" evidence="11">
    <location>
        <begin position="61"/>
        <end position="64"/>
    </location>
</feature>
<dbReference type="SUPFAM" id="SSF52833">
    <property type="entry name" value="Thioredoxin-like"/>
    <property type="match status" value="4"/>
</dbReference>
<evidence type="ECO:0000256" key="11">
    <source>
        <dbReference type="PIRSR" id="PIRSR605792-51"/>
    </source>
</evidence>
<proteinExistence type="inferred from homology"/>
<evidence type="ECO:0000256" key="7">
    <source>
        <dbReference type="ARBA" id="ARBA00022824"/>
    </source>
</evidence>
<feature type="domain" description="Thioredoxin" evidence="13">
    <location>
        <begin position="353"/>
        <end position="482"/>
    </location>
</feature>
<dbReference type="Proteomes" id="UP000019384">
    <property type="component" value="Unassembled WGS sequence"/>
</dbReference>
<dbReference type="GO" id="GO:0005788">
    <property type="term" value="C:endoplasmic reticulum lumen"/>
    <property type="evidence" value="ECO:0007669"/>
    <property type="project" value="UniProtKB-SubCell"/>
</dbReference>
<evidence type="ECO:0000256" key="8">
    <source>
        <dbReference type="ARBA" id="ARBA00023157"/>
    </source>
</evidence>
<dbReference type="STRING" id="1382522.W6MT59"/>
<evidence type="ECO:0000256" key="12">
    <source>
        <dbReference type="SAM" id="SignalP"/>
    </source>
</evidence>
<dbReference type="GO" id="GO:0006457">
    <property type="term" value="P:protein folding"/>
    <property type="evidence" value="ECO:0007669"/>
    <property type="project" value="TreeGrafter"/>
</dbReference>
<evidence type="ECO:0000259" key="13">
    <source>
        <dbReference type="PROSITE" id="PS51352"/>
    </source>
</evidence>
<dbReference type="Gene3D" id="3.40.30.10">
    <property type="entry name" value="Glutaredoxin"/>
    <property type="match status" value="4"/>
</dbReference>
<dbReference type="PROSITE" id="PS51352">
    <property type="entry name" value="THIOREDOXIN_2"/>
    <property type="match status" value="2"/>
</dbReference>
<dbReference type="Pfam" id="PF13848">
    <property type="entry name" value="Thioredoxin_6"/>
    <property type="match status" value="1"/>
</dbReference>
<feature type="signal peptide" evidence="12">
    <location>
        <begin position="1"/>
        <end position="20"/>
    </location>
</feature>
<dbReference type="RefSeq" id="XP_022461910.1">
    <property type="nucleotide sequence ID" value="XM_022603963.1"/>
</dbReference>
<dbReference type="NCBIfam" id="TIGR01130">
    <property type="entry name" value="ER_PDI_fam"/>
    <property type="match status" value="1"/>
</dbReference>
<dbReference type="InterPro" id="IPR017937">
    <property type="entry name" value="Thioredoxin_CS"/>
</dbReference>
<dbReference type="PANTHER" id="PTHR18929:SF132">
    <property type="entry name" value="PROTEIN DISULFIDE-ISOMERASE A3"/>
    <property type="match status" value="1"/>
</dbReference>
<dbReference type="PROSITE" id="PS00194">
    <property type="entry name" value="THIOREDOXIN_1"/>
    <property type="match status" value="2"/>
</dbReference>
<keyword evidence="9" id="KW-0413">Isomerase</keyword>
<evidence type="ECO:0000313" key="15">
    <source>
        <dbReference type="Proteomes" id="UP000019384"/>
    </source>
</evidence>
<comment type="subcellular location">
    <subcellularLocation>
        <location evidence="2">Endoplasmic reticulum lumen</location>
    </subcellularLocation>
</comment>
<dbReference type="PRINTS" id="PR00421">
    <property type="entry name" value="THIOREDOXIN"/>
</dbReference>
<dbReference type="GeneID" id="34523298"/>
<evidence type="ECO:0000256" key="5">
    <source>
        <dbReference type="ARBA" id="ARBA00022729"/>
    </source>
</evidence>
<dbReference type="PANTHER" id="PTHR18929">
    <property type="entry name" value="PROTEIN DISULFIDE ISOMERASE"/>
    <property type="match status" value="1"/>
</dbReference>
<organism evidence="14 15">
    <name type="scientific">Kuraishia capsulata CBS 1993</name>
    <dbReference type="NCBI Taxonomy" id="1382522"/>
    <lineage>
        <taxon>Eukaryota</taxon>
        <taxon>Fungi</taxon>
        <taxon>Dikarya</taxon>
        <taxon>Ascomycota</taxon>
        <taxon>Saccharomycotina</taxon>
        <taxon>Pichiomycetes</taxon>
        <taxon>Pichiales</taxon>
        <taxon>Pichiaceae</taxon>
        <taxon>Kuraishia</taxon>
    </lineage>
</organism>
<keyword evidence="8 11" id="KW-1015">Disulfide bond</keyword>
<evidence type="ECO:0000256" key="2">
    <source>
        <dbReference type="ARBA" id="ARBA00004319"/>
    </source>
</evidence>
<evidence type="ECO:0000256" key="4">
    <source>
        <dbReference type="ARBA" id="ARBA00012723"/>
    </source>
</evidence>
<keyword evidence="6" id="KW-0677">Repeat</keyword>
<comment type="catalytic activity">
    <reaction evidence="1">
        <text>Catalyzes the rearrangement of -S-S- bonds in proteins.</text>
        <dbReference type="EC" id="5.3.4.1"/>
    </reaction>
</comment>
<feature type="chain" id="PRO_5004879115" description="protein disulfide-isomerase" evidence="12">
    <location>
        <begin position="21"/>
        <end position="514"/>
    </location>
</feature>
<dbReference type="OrthoDB" id="427280at2759"/>
<dbReference type="CDD" id="cd02981">
    <property type="entry name" value="PDI_b_family"/>
    <property type="match status" value="1"/>
</dbReference>
<dbReference type="AlphaFoldDB" id="W6MT59"/>
<dbReference type="CDD" id="cd02995">
    <property type="entry name" value="PDI_a_PDI_a'_C"/>
    <property type="match status" value="1"/>
</dbReference>
<dbReference type="InterPro" id="IPR013766">
    <property type="entry name" value="Thioredoxin_domain"/>
</dbReference>
<dbReference type="CDD" id="cd02961">
    <property type="entry name" value="PDI_a_family"/>
    <property type="match status" value="1"/>
</dbReference>
<evidence type="ECO:0000256" key="10">
    <source>
        <dbReference type="ARBA" id="ARBA00023284"/>
    </source>
</evidence>
<keyword evidence="15" id="KW-1185">Reference proteome</keyword>
<gene>
    <name evidence="14" type="ORF">KUCA_T00005923001</name>
</gene>
<evidence type="ECO:0000256" key="9">
    <source>
        <dbReference type="ARBA" id="ARBA00023235"/>
    </source>
</evidence>
<dbReference type="GO" id="GO:0034976">
    <property type="term" value="P:response to endoplasmic reticulum stress"/>
    <property type="evidence" value="ECO:0007669"/>
    <property type="project" value="TreeGrafter"/>
</dbReference>
<keyword evidence="5 12" id="KW-0732">Signal</keyword>
<dbReference type="InterPro" id="IPR036249">
    <property type="entry name" value="Thioredoxin-like_sf"/>
</dbReference>